<dbReference type="EMBL" id="JAVRQU010000003">
    <property type="protein sequence ID" value="KAK5705261.1"/>
    <property type="molecule type" value="Genomic_DNA"/>
</dbReference>
<evidence type="ECO:0000313" key="1">
    <source>
        <dbReference type="EMBL" id="KAK5705261.1"/>
    </source>
</evidence>
<name>A0AAN8A4E2_9PEZI</name>
<comment type="caution">
    <text evidence="1">The sequence shown here is derived from an EMBL/GenBank/DDBJ whole genome shotgun (WGS) entry which is preliminary data.</text>
</comment>
<gene>
    <name evidence="1" type="ORF">LTR97_002379</name>
</gene>
<organism evidence="1 2">
    <name type="scientific">Elasticomyces elasticus</name>
    <dbReference type="NCBI Taxonomy" id="574655"/>
    <lineage>
        <taxon>Eukaryota</taxon>
        <taxon>Fungi</taxon>
        <taxon>Dikarya</taxon>
        <taxon>Ascomycota</taxon>
        <taxon>Pezizomycotina</taxon>
        <taxon>Dothideomycetes</taxon>
        <taxon>Dothideomycetidae</taxon>
        <taxon>Mycosphaerellales</taxon>
        <taxon>Teratosphaeriaceae</taxon>
        <taxon>Elasticomyces</taxon>
    </lineage>
</organism>
<reference evidence="1" key="1">
    <citation type="submission" date="2023-08" db="EMBL/GenBank/DDBJ databases">
        <title>Black Yeasts Isolated from many extreme environments.</title>
        <authorList>
            <person name="Coleine C."/>
            <person name="Stajich J.E."/>
            <person name="Selbmann L."/>
        </authorList>
    </citation>
    <scope>NUCLEOTIDE SEQUENCE</scope>
    <source>
        <strain evidence="1">CCFEE 5810</strain>
    </source>
</reference>
<dbReference type="Proteomes" id="UP001310594">
    <property type="component" value="Unassembled WGS sequence"/>
</dbReference>
<evidence type="ECO:0000313" key="2">
    <source>
        <dbReference type="Proteomes" id="UP001310594"/>
    </source>
</evidence>
<protein>
    <submittedName>
        <fullName evidence="1">Uncharacterized protein</fullName>
    </submittedName>
</protein>
<proteinExistence type="predicted"/>
<sequence>MYFFYDAVIYALLMVEDSCGRSSCYDNESPELHKCKHLSVLRPGNNSRQHHVVPECNAYYTSAGADPYALPKWNATQNAAFFSSAYNCLSSLEAYETASMAWEDSHVSERITTWSSVFQPRVLTDTYTITSYSLTTFCDGYPRVVTGLNASSSVGISKTSYTQFSKDEVITYSSTISGRTPPYTRPPPTCRLDCAACSMLTDAMEYNLDDPLNAYGCPIISPPDSYDCNVFVASAQMFYWPVSVQNGDICNRTGTTIAPTPTGIGPNTWVYDKNITLTSPSVYITFHGLQYATWIFNETQSYSTNTLMAFQPDEIQSQRGYHGPETMSFNYADLPPNLVPANAWFGQGQCDYDREMCEPIGKWPYQPMLVFPSIFSQASSRIVLRLEVTG</sequence>
<accession>A0AAN8A4E2</accession>
<dbReference type="AlphaFoldDB" id="A0AAN8A4E2"/>